<dbReference type="EMBL" id="CP061799">
    <property type="protein sequence ID" value="QTA81082.1"/>
    <property type="molecule type" value="Genomic_DNA"/>
</dbReference>
<proteinExistence type="predicted"/>
<dbReference type="KEGG" id="dli:dnl_34070"/>
<dbReference type="AlphaFoldDB" id="A0A975B923"/>
<accession>A0A975B923</accession>
<reference evidence="1" key="1">
    <citation type="journal article" date="2021" name="Microb. Physiol.">
        <title>Proteogenomic Insights into the Physiology of Marine, Sulfate-Reducing, Filamentous Desulfonema limicola and Desulfonema magnum.</title>
        <authorList>
            <person name="Schnaars V."/>
            <person name="Wohlbrand L."/>
            <person name="Scheve S."/>
            <person name="Hinrichs C."/>
            <person name="Reinhardt R."/>
            <person name="Rabus R."/>
        </authorList>
    </citation>
    <scope>NUCLEOTIDE SEQUENCE</scope>
    <source>
        <strain evidence="1">5ac10</strain>
    </source>
</reference>
<name>A0A975B923_9BACT</name>
<sequence length="58" mass="6835">MIDISLNNIAQIINSMSSQEIETLYLLLTEEGKELLQRKNDMDSKRIKFMTREEVFNV</sequence>
<protein>
    <submittedName>
        <fullName evidence="1">Uncharacterized protein</fullName>
    </submittedName>
</protein>
<gene>
    <name evidence="1" type="ORF">dnl_34070</name>
</gene>
<organism evidence="1 2">
    <name type="scientific">Desulfonema limicola</name>
    <dbReference type="NCBI Taxonomy" id="45656"/>
    <lineage>
        <taxon>Bacteria</taxon>
        <taxon>Pseudomonadati</taxon>
        <taxon>Thermodesulfobacteriota</taxon>
        <taxon>Desulfobacteria</taxon>
        <taxon>Desulfobacterales</taxon>
        <taxon>Desulfococcaceae</taxon>
        <taxon>Desulfonema</taxon>
    </lineage>
</organism>
<evidence type="ECO:0000313" key="1">
    <source>
        <dbReference type="EMBL" id="QTA81082.1"/>
    </source>
</evidence>
<dbReference type="Proteomes" id="UP000663720">
    <property type="component" value="Chromosome"/>
</dbReference>
<keyword evidence="2" id="KW-1185">Reference proteome</keyword>
<evidence type="ECO:0000313" key="2">
    <source>
        <dbReference type="Proteomes" id="UP000663720"/>
    </source>
</evidence>